<keyword evidence="4" id="KW-1185">Reference proteome</keyword>
<dbReference type="GO" id="GO:0003676">
    <property type="term" value="F:nucleic acid binding"/>
    <property type="evidence" value="ECO:0007669"/>
    <property type="project" value="InterPro"/>
</dbReference>
<organism evidence="3 4">
    <name type="scientific">Araneus ventricosus</name>
    <name type="common">Orbweaver spider</name>
    <name type="synonym">Epeira ventricosa</name>
    <dbReference type="NCBI Taxonomy" id="182803"/>
    <lineage>
        <taxon>Eukaryota</taxon>
        <taxon>Metazoa</taxon>
        <taxon>Ecdysozoa</taxon>
        <taxon>Arthropoda</taxon>
        <taxon>Chelicerata</taxon>
        <taxon>Arachnida</taxon>
        <taxon>Araneae</taxon>
        <taxon>Araneomorphae</taxon>
        <taxon>Entelegynae</taxon>
        <taxon>Araneoidea</taxon>
        <taxon>Araneidae</taxon>
        <taxon>Araneus</taxon>
    </lineage>
</organism>
<dbReference type="InterPro" id="IPR036397">
    <property type="entry name" value="RNaseH_sf"/>
</dbReference>
<feature type="domain" description="RNase H type-1" evidence="2">
    <location>
        <begin position="48"/>
        <end position="175"/>
    </location>
</feature>
<evidence type="ECO:0000259" key="2">
    <source>
        <dbReference type="PROSITE" id="PS50879"/>
    </source>
</evidence>
<dbReference type="OrthoDB" id="411823at2759"/>
<dbReference type="SUPFAM" id="SSF53098">
    <property type="entry name" value="Ribonuclease H-like"/>
    <property type="match status" value="1"/>
</dbReference>
<protein>
    <submittedName>
        <fullName evidence="3">Sodium-coupled monocarboxylate transporter 2</fullName>
    </submittedName>
</protein>
<comment type="caution">
    <text evidence="3">The sequence shown here is derived from an EMBL/GenBank/DDBJ whole genome shotgun (WGS) entry which is preliminary data.</text>
</comment>
<proteinExistence type="predicted"/>
<dbReference type="InterPro" id="IPR012337">
    <property type="entry name" value="RNaseH-like_sf"/>
</dbReference>
<dbReference type="InterPro" id="IPR002156">
    <property type="entry name" value="RNaseH_domain"/>
</dbReference>
<dbReference type="Proteomes" id="UP000499080">
    <property type="component" value="Unassembled WGS sequence"/>
</dbReference>
<dbReference type="PROSITE" id="PS50879">
    <property type="entry name" value="RNASE_H_1"/>
    <property type="match status" value="1"/>
</dbReference>
<accession>A0A4Y2SUN5</accession>
<gene>
    <name evidence="3" type="primary">SLC5A12_8</name>
    <name evidence="3" type="ORF">AVEN_271188-2_1</name>
</gene>
<name>A0A4Y2SUN5_ARAVE</name>
<dbReference type="CDD" id="cd09276">
    <property type="entry name" value="Rnase_HI_RT_non_LTR"/>
    <property type="match status" value="1"/>
</dbReference>
<sequence length="245" mass="27839">VTRFGKFSHIEDQNFGRKDKEGKISTIKFHPASLDLEDRVSFDHIFNTYEPINIYTVGSKIDDRTGGVFYVRENNISTAKWMAQLKPRNSLFHDELIAIKEACPLSSQSNQPIKIWTDRESSLHPTSCLKTNSPLAQDIQNILLNSPNIKLGWIRAHVGHEGNETADLLAKKATLERIPTQYPAPRNFLKKKLHTISTQLCQNEWNNGDTGRSVSPHPTKSQDLPNSLENTRNQVRLIFPSPQKT</sequence>
<dbReference type="GO" id="GO:0004523">
    <property type="term" value="F:RNA-DNA hybrid ribonuclease activity"/>
    <property type="evidence" value="ECO:0007669"/>
    <property type="project" value="InterPro"/>
</dbReference>
<evidence type="ECO:0000313" key="4">
    <source>
        <dbReference type="Proteomes" id="UP000499080"/>
    </source>
</evidence>
<feature type="compositionally biased region" description="Polar residues" evidence="1">
    <location>
        <begin position="204"/>
        <end position="234"/>
    </location>
</feature>
<evidence type="ECO:0000256" key="1">
    <source>
        <dbReference type="SAM" id="MobiDB-lite"/>
    </source>
</evidence>
<dbReference type="Pfam" id="PF00075">
    <property type="entry name" value="RNase_H"/>
    <property type="match status" value="1"/>
</dbReference>
<dbReference type="AlphaFoldDB" id="A0A4Y2SUN5"/>
<evidence type="ECO:0000313" key="3">
    <source>
        <dbReference type="EMBL" id="GBN92022.1"/>
    </source>
</evidence>
<dbReference type="EMBL" id="BGPR01024178">
    <property type="protein sequence ID" value="GBN92022.1"/>
    <property type="molecule type" value="Genomic_DNA"/>
</dbReference>
<dbReference type="Gene3D" id="3.30.420.10">
    <property type="entry name" value="Ribonuclease H-like superfamily/Ribonuclease H"/>
    <property type="match status" value="1"/>
</dbReference>
<feature type="region of interest" description="Disordered" evidence="1">
    <location>
        <begin position="204"/>
        <end position="245"/>
    </location>
</feature>
<reference evidence="3 4" key="1">
    <citation type="journal article" date="2019" name="Sci. Rep.">
        <title>Orb-weaving spider Araneus ventricosus genome elucidates the spidroin gene catalogue.</title>
        <authorList>
            <person name="Kono N."/>
            <person name="Nakamura H."/>
            <person name="Ohtoshi R."/>
            <person name="Moran D.A.P."/>
            <person name="Shinohara A."/>
            <person name="Yoshida Y."/>
            <person name="Fujiwara M."/>
            <person name="Mori M."/>
            <person name="Tomita M."/>
            <person name="Arakawa K."/>
        </authorList>
    </citation>
    <scope>NUCLEOTIDE SEQUENCE [LARGE SCALE GENOMIC DNA]</scope>
</reference>
<feature type="non-terminal residue" evidence="3">
    <location>
        <position position="1"/>
    </location>
</feature>